<dbReference type="Gene3D" id="3.90.850.10">
    <property type="entry name" value="Fumarylacetoacetase-like, C-terminal domain"/>
    <property type="match status" value="1"/>
</dbReference>
<sequence>MRILRFDHHGTPDIGIALGDEIVPLSSLPGDPLPVSIRGVIEGGPAVLADIAHRLMAVPASARLPMTDVRTLMPIPDPGKVVCLGLNYAKHAKEGGHEVPDYPSMFLRCTTSLIDPGAPMVVPRCSERLDYEAELMVVIGKRCRYVPESEALDAVFGYTLFNDGSVRDYQRRTAQWTAGKNFDGTGPVGPWIVTADELPPGADGLRIRSLVNGQVMQDANTNTMLFNVARTIAIVSEIMTLEPGDMIATGTPEGVGHARNPPVWLRPGDMVTVEVERVGSLTCPVVADVEAAVPEAV</sequence>
<evidence type="ECO:0000313" key="5">
    <source>
        <dbReference type="Proteomes" id="UP000584642"/>
    </source>
</evidence>
<evidence type="ECO:0000259" key="3">
    <source>
        <dbReference type="Pfam" id="PF01557"/>
    </source>
</evidence>
<dbReference type="GO" id="GO:0016787">
    <property type="term" value="F:hydrolase activity"/>
    <property type="evidence" value="ECO:0007669"/>
    <property type="project" value="UniProtKB-KW"/>
</dbReference>
<dbReference type="EMBL" id="JABFDB010000019">
    <property type="protein sequence ID" value="NYZ22620.1"/>
    <property type="molecule type" value="Genomic_DNA"/>
</dbReference>
<dbReference type="InterPro" id="IPR051121">
    <property type="entry name" value="FAH"/>
</dbReference>
<protein>
    <submittedName>
        <fullName evidence="4">Fumarylacetoacetate hydrolase family protein</fullName>
    </submittedName>
</protein>
<comment type="caution">
    <text evidence="4">The sequence shown here is derived from an EMBL/GenBank/DDBJ whole genome shotgun (WGS) entry which is preliminary data.</text>
</comment>
<evidence type="ECO:0000256" key="1">
    <source>
        <dbReference type="ARBA" id="ARBA00010211"/>
    </source>
</evidence>
<dbReference type="SUPFAM" id="SSF56529">
    <property type="entry name" value="FAH"/>
    <property type="match status" value="1"/>
</dbReference>
<dbReference type="InterPro" id="IPR011234">
    <property type="entry name" value="Fumarylacetoacetase-like_C"/>
</dbReference>
<dbReference type="PANTHER" id="PTHR42796:SF4">
    <property type="entry name" value="FUMARYLACETOACETATE HYDROLASE DOMAIN-CONTAINING PROTEIN 2A"/>
    <property type="match status" value="1"/>
</dbReference>
<feature type="domain" description="Fumarylacetoacetase-like C-terminal" evidence="3">
    <location>
        <begin position="80"/>
        <end position="286"/>
    </location>
</feature>
<dbReference type="InterPro" id="IPR036663">
    <property type="entry name" value="Fumarylacetoacetase_C_sf"/>
</dbReference>
<dbReference type="Proteomes" id="UP000584642">
    <property type="component" value="Unassembled WGS sequence"/>
</dbReference>
<keyword evidence="4" id="KW-0378">Hydrolase</keyword>
<dbReference type="Pfam" id="PF01557">
    <property type="entry name" value="FAA_hydrolase"/>
    <property type="match status" value="1"/>
</dbReference>
<accession>A0ABX2TE63</accession>
<evidence type="ECO:0000313" key="4">
    <source>
        <dbReference type="EMBL" id="NYZ22620.1"/>
    </source>
</evidence>
<evidence type="ECO:0000256" key="2">
    <source>
        <dbReference type="ARBA" id="ARBA00022723"/>
    </source>
</evidence>
<keyword evidence="5" id="KW-1185">Reference proteome</keyword>
<proteinExistence type="inferred from homology"/>
<name>A0ABX2TE63_9PROT</name>
<organism evidence="4 5">
    <name type="scientific">Azospirillum oleiclasticum</name>
    <dbReference type="NCBI Taxonomy" id="2735135"/>
    <lineage>
        <taxon>Bacteria</taxon>
        <taxon>Pseudomonadati</taxon>
        <taxon>Pseudomonadota</taxon>
        <taxon>Alphaproteobacteria</taxon>
        <taxon>Rhodospirillales</taxon>
        <taxon>Azospirillaceae</taxon>
        <taxon>Azospirillum</taxon>
    </lineage>
</organism>
<gene>
    <name evidence="4" type="ORF">HND93_23160</name>
</gene>
<keyword evidence="2" id="KW-0479">Metal-binding</keyword>
<dbReference type="RefSeq" id="WP_180284384.1">
    <property type="nucleotide sequence ID" value="NZ_JABFDB010000019.1"/>
</dbReference>
<dbReference type="PANTHER" id="PTHR42796">
    <property type="entry name" value="FUMARYLACETOACETATE HYDROLASE DOMAIN-CONTAINING PROTEIN 2A-RELATED"/>
    <property type="match status" value="1"/>
</dbReference>
<comment type="similarity">
    <text evidence="1">Belongs to the FAH family.</text>
</comment>
<reference evidence="4 5" key="1">
    <citation type="submission" date="2020-05" db="EMBL/GenBank/DDBJ databases">
        <title>Azospirillum oleiclasticum sp. nov, a nitrogen-fixing and heavy crude oil-emulsifying bacterium isolated from the crude oil of Yumen Oilfield.</title>
        <authorList>
            <person name="Wu D."/>
            <person name="Cai M."/>
            <person name="Zhang X."/>
        </authorList>
    </citation>
    <scope>NUCLEOTIDE SEQUENCE [LARGE SCALE GENOMIC DNA]</scope>
    <source>
        <strain evidence="4 5">ROY-1-1-2</strain>
    </source>
</reference>